<gene>
    <name evidence="1" type="ORF">NTJ_09365</name>
</gene>
<reference evidence="1 2" key="1">
    <citation type="submission" date="2023-09" db="EMBL/GenBank/DDBJ databases">
        <title>Nesidiocoris tenuis whole genome shotgun sequence.</title>
        <authorList>
            <person name="Shibata T."/>
            <person name="Shimoda M."/>
            <person name="Kobayashi T."/>
            <person name="Uehara T."/>
        </authorList>
    </citation>
    <scope>NUCLEOTIDE SEQUENCE [LARGE SCALE GENOMIC DNA]</scope>
    <source>
        <strain evidence="1 2">Japan</strain>
    </source>
</reference>
<accession>A0ABN7AYZ0</accession>
<evidence type="ECO:0000313" key="1">
    <source>
        <dbReference type="EMBL" id="BES96554.1"/>
    </source>
</evidence>
<sequence length="66" mass="7832">MEKLTRHEEVLNFLAQNKQRSIMKRKARAIENETATARRPKPNGIDEQFNGSRVLSVRLRIWQLKE</sequence>
<proteinExistence type="predicted"/>
<dbReference type="EMBL" id="AP028915">
    <property type="protein sequence ID" value="BES96554.1"/>
    <property type="molecule type" value="Genomic_DNA"/>
</dbReference>
<organism evidence="1 2">
    <name type="scientific">Nesidiocoris tenuis</name>
    <dbReference type="NCBI Taxonomy" id="355587"/>
    <lineage>
        <taxon>Eukaryota</taxon>
        <taxon>Metazoa</taxon>
        <taxon>Ecdysozoa</taxon>
        <taxon>Arthropoda</taxon>
        <taxon>Hexapoda</taxon>
        <taxon>Insecta</taxon>
        <taxon>Pterygota</taxon>
        <taxon>Neoptera</taxon>
        <taxon>Paraneoptera</taxon>
        <taxon>Hemiptera</taxon>
        <taxon>Heteroptera</taxon>
        <taxon>Panheteroptera</taxon>
        <taxon>Cimicomorpha</taxon>
        <taxon>Miridae</taxon>
        <taxon>Dicyphina</taxon>
        <taxon>Nesidiocoris</taxon>
    </lineage>
</organism>
<dbReference type="Proteomes" id="UP001307889">
    <property type="component" value="Chromosome 7"/>
</dbReference>
<evidence type="ECO:0000313" key="2">
    <source>
        <dbReference type="Proteomes" id="UP001307889"/>
    </source>
</evidence>
<protein>
    <submittedName>
        <fullName evidence="1">Uncharacterized protein</fullName>
    </submittedName>
</protein>
<keyword evidence="2" id="KW-1185">Reference proteome</keyword>
<name>A0ABN7AYZ0_9HEMI</name>